<feature type="transmembrane region" description="Helical" evidence="10">
    <location>
        <begin position="12"/>
        <end position="31"/>
    </location>
</feature>
<accession>H9G4T9</accession>
<evidence type="ECO:0000256" key="2">
    <source>
        <dbReference type="ARBA" id="ARBA00008661"/>
    </source>
</evidence>
<keyword evidence="4" id="KW-0808">Transferase</keyword>
<dbReference type="AlphaFoldDB" id="H9G4T9"/>
<dbReference type="GO" id="GO:0000139">
    <property type="term" value="C:Golgi membrane"/>
    <property type="evidence" value="ECO:0000318"/>
    <property type="project" value="GO_Central"/>
</dbReference>
<organism evidence="11 12">
    <name type="scientific">Anolis carolinensis</name>
    <name type="common">Green anole</name>
    <name type="synonym">American chameleon</name>
    <dbReference type="NCBI Taxonomy" id="28377"/>
    <lineage>
        <taxon>Eukaryota</taxon>
        <taxon>Metazoa</taxon>
        <taxon>Chordata</taxon>
        <taxon>Craniata</taxon>
        <taxon>Vertebrata</taxon>
        <taxon>Euteleostomi</taxon>
        <taxon>Lepidosauria</taxon>
        <taxon>Squamata</taxon>
        <taxon>Bifurcata</taxon>
        <taxon>Unidentata</taxon>
        <taxon>Episquamata</taxon>
        <taxon>Toxicofera</taxon>
        <taxon>Iguania</taxon>
        <taxon>Dactyloidae</taxon>
        <taxon>Anolis</taxon>
    </lineage>
</organism>
<reference evidence="11" key="3">
    <citation type="submission" date="2025-09" db="UniProtKB">
        <authorList>
            <consortium name="Ensembl"/>
        </authorList>
    </citation>
    <scope>IDENTIFICATION</scope>
</reference>
<keyword evidence="5 10" id="KW-0812">Transmembrane</keyword>
<evidence type="ECO:0000256" key="4">
    <source>
        <dbReference type="ARBA" id="ARBA00022679"/>
    </source>
</evidence>
<evidence type="ECO:0000256" key="3">
    <source>
        <dbReference type="ARBA" id="ARBA00022676"/>
    </source>
</evidence>
<evidence type="ECO:0000256" key="6">
    <source>
        <dbReference type="ARBA" id="ARBA00022968"/>
    </source>
</evidence>
<dbReference type="STRING" id="28377.ENSACAP00000001135"/>
<dbReference type="InParanoid" id="H9G4T9"/>
<protein>
    <recommendedName>
        <fullName evidence="10">Hexosyltransferase</fullName>
        <ecNumber evidence="10">2.4.1.-</ecNumber>
    </recommendedName>
</protein>
<evidence type="ECO:0000313" key="11">
    <source>
        <dbReference type="Ensembl" id="ENSACAP00000001135.4"/>
    </source>
</evidence>
<keyword evidence="7 10" id="KW-1133">Transmembrane helix</keyword>
<evidence type="ECO:0000313" key="12">
    <source>
        <dbReference type="Proteomes" id="UP000001646"/>
    </source>
</evidence>
<proteinExistence type="inferred from homology"/>
<keyword evidence="9 10" id="KW-0472">Membrane</keyword>
<evidence type="ECO:0000256" key="7">
    <source>
        <dbReference type="ARBA" id="ARBA00022989"/>
    </source>
</evidence>
<evidence type="ECO:0000256" key="10">
    <source>
        <dbReference type="RuleBase" id="RU363063"/>
    </source>
</evidence>
<dbReference type="Bgee" id="ENSACAG00000001233">
    <property type="expression patterns" value="Expressed in lung and 8 other cell types or tissues"/>
</dbReference>
<keyword evidence="8 10" id="KW-0333">Golgi apparatus</keyword>
<dbReference type="eggNOG" id="KOG2287">
    <property type="taxonomic scope" value="Eukaryota"/>
</dbReference>
<dbReference type="GO" id="GO:0006493">
    <property type="term" value="P:protein O-linked glycosylation"/>
    <property type="evidence" value="ECO:0000318"/>
    <property type="project" value="GO_Central"/>
</dbReference>
<evidence type="ECO:0000256" key="9">
    <source>
        <dbReference type="ARBA" id="ARBA00023136"/>
    </source>
</evidence>
<dbReference type="HOGENOM" id="CLU_036849_5_0_1"/>
<dbReference type="GeneTree" id="ENSGT00940000163442"/>
<sequence>FFWKGGGRPNKILAWLICSLVPPTLSVFSLLLSRFHCCRSQRIFVICLLGSALAVLLLSPHRGRRRNYTHFNETNFTFLYDRRIHEAFYPQLQHYQCREVVSQKALCQQDLSPKGPPLLLLAIKSHPASHSRRSVLRNTWAQPRDVGGFRLRYVFLIAMDPKPNLALYESDNIGDILMWDFVESHHNLSLKERCFLQWMHRHCQQAAFVFKGDDDLFVNIEALTEYLHQTPNVSEFIHGNIQYHSIVVRKGKYAVSWDFYPLKEYPNFASGGGFIMSQSIVSELYTTSLWLPVYPLDDVYLAFLALAAGIQYQHDEHFRVWGPPRDELDVYQDSVVVHGISMERIAEALHWEEPPTPCGRKTPFCLLQL</sequence>
<feature type="transmembrane region" description="Helical" evidence="10">
    <location>
        <begin position="43"/>
        <end position="61"/>
    </location>
</feature>
<reference evidence="11" key="1">
    <citation type="submission" date="2009-12" db="EMBL/GenBank/DDBJ databases">
        <title>The Genome Sequence of Anolis carolinensis (Green Anole Lizard).</title>
        <authorList>
            <consortium name="The Genome Sequencing Platform"/>
            <person name="Di Palma F."/>
            <person name="Alfoldi J."/>
            <person name="Heiman D."/>
            <person name="Young S."/>
            <person name="Grabherr M."/>
            <person name="Johnson J."/>
            <person name="Lander E.S."/>
            <person name="Lindblad-Toh K."/>
        </authorList>
    </citation>
    <scope>NUCLEOTIDE SEQUENCE [LARGE SCALE GENOMIC DNA]</scope>
    <source>
        <strain evidence="11">JBL SC #1</strain>
    </source>
</reference>
<dbReference type="PANTHER" id="PTHR11214">
    <property type="entry name" value="BETA-1,3-N-ACETYLGLUCOSAMINYLTRANSFERASE"/>
    <property type="match status" value="1"/>
</dbReference>
<dbReference type="GO" id="GO:0030311">
    <property type="term" value="P:poly-N-acetyllactosamine biosynthetic process"/>
    <property type="evidence" value="ECO:0000318"/>
    <property type="project" value="GO_Central"/>
</dbReference>
<evidence type="ECO:0000256" key="1">
    <source>
        <dbReference type="ARBA" id="ARBA00004323"/>
    </source>
</evidence>
<reference evidence="11" key="2">
    <citation type="submission" date="2025-08" db="UniProtKB">
        <authorList>
            <consortium name="Ensembl"/>
        </authorList>
    </citation>
    <scope>IDENTIFICATION</scope>
</reference>
<dbReference type="Pfam" id="PF01762">
    <property type="entry name" value="Galactosyl_T"/>
    <property type="match status" value="1"/>
</dbReference>
<dbReference type="Proteomes" id="UP000001646">
    <property type="component" value="Unplaced"/>
</dbReference>
<dbReference type="EC" id="2.4.1.-" evidence="10"/>
<dbReference type="PANTHER" id="PTHR11214:SF387">
    <property type="entry name" value="HEXOSYLTRANSFERASE"/>
    <property type="match status" value="1"/>
</dbReference>
<comment type="similarity">
    <text evidence="2 10">Belongs to the glycosyltransferase 31 family.</text>
</comment>
<dbReference type="GO" id="GO:0016262">
    <property type="term" value="F:protein N-acetylglucosaminyltransferase activity"/>
    <property type="evidence" value="ECO:0000318"/>
    <property type="project" value="GO_Central"/>
</dbReference>
<keyword evidence="12" id="KW-1185">Reference proteome</keyword>
<dbReference type="Ensembl" id="ENSACAT00000001167.4">
    <property type="protein sequence ID" value="ENSACAP00000001135.4"/>
    <property type="gene ID" value="ENSACAG00000001233.4"/>
</dbReference>
<dbReference type="FunFam" id="3.90.550.50:FF:000060">
    <property type="entry name" value="Hexosyltransferase"/>
    <property type="match status" value="1"/>
</dbReference>
<keyword evidence="6" id="KW-0735">Signal-anchor</keyword>
<evidence type="ECO:0000256" key="5">
    <source>
        <dbReference type="ARBA" id="ARBA00022692"/>
    </source>
</evidence>
<evidence type="ECO:0000256" key="8">
    <source>
        <dbReference type="ARBA" id="ARBA00023034"/>
    </source>
</evidence>
<comment type="subcellular location">
    <subcellularLocation>
        <location evidence="1 10">Golgi apparatus membrane</location>
        <topology evidence="1 10">Single-pass type II membrane protein</topology>
    </subcellularLocation>
</comment>
<dbReference type="Gene3D" id="3.90.550.50">
    <property type="match status" value="1"/>
</dbReference>
<comment type="caution">
    <text evidence="10">Lacks conserved residue(s) required for the propagation of feature annotation.</text>
</comment>
<name>H9G4T9_ANOCA</name>
<dbReference type="InterPro" id="IPR002659">
    <property type="entry name" value="Glyco_trans_31"/>
</dbReference>
<keyword evidence="3 10" id="KW-0328">Glycosyltransferase</keyword>